<dbReference type="InterPro" id="IPR000843">
    <property type="entry name" value="HTH_LacI"/>
</dbReference>
<dbReference type="InterPro" id="IPR028082">
    <property type="entry name" value="Peripla_BP_I"/>
</dbReference>
<evidence type="ECO:0000256" key="4">
    <source>
        <dbReference type="ARBA" id="ARBA00023163"/>
    </source>
</evidence>
<dbReference type="CDD" id="cd01392">
    <property type="entry name" value="HTH_LacI"/>
    <property type="match status" value="1"/>
</dbReference>
<dbReference type="STRING" id="1208323.B30_16538"/>
<dbReference type="SUPFAM" id="SSF47413">
    <property type="entry name" value="lambda repressor-like DNA-binding domains"/>
    <property type="match status" value="1"/>
</dbReference>
<dbReference type="PROSITE" id="PS50932">
    <property type="entry name" value="HTH_LACI_2"/>
    <property type="match status" value="1"/>
</dbReference>
<dbReference type="PROSITE" id="PS00356">
    <property type="entry name" value="HTH_LACI_1"/>
    <property type="match status" value="1"/>
</dbReference>
<keyword evidence="4" id="KW-0804">Transcription</keyword>
<accession>K2JVY5</accession>
<dbReference type="SMART" id="SM00354">
    <property type="entry name" value="HTH_LACI"/>
    <property type="match status" value="1"/>
</dbReference>
<proteinExistence type="predicted"/>
<dbReference type="InterPro" id="IPR010982">
    <property type="entry name" value="Lambda_DNA-bd_dom_sf"/>
</dbReference>
<feature type="domain" description="HTH lacI-type" evidence="5">
    <location>
        <begin position="2"/>
        <end position="56"/>
    </location>
</feature>
<dbReference type="Gene3D" id="1.10.260.40">
    <property type="entry name" value="lambda repressor-like DNA-binding domains"/>
    <property type="match status" value="1"/>
</dbReference>
<dbReference type="eggNOG" id="COG1609">
    <property type="taxonomic scope" value="Bacteria"/>
</dbReference>
<evidence type="ECO:0000256" key="3">
    <source>
        <dbReference type="ARBA" id="ARBA00023125"/>
    </source>
</evidence>
<dbReference type="Pfam" id="PF00356">
    <property type="entry name" value="LacI"/>
    <property type="match status" value="1"/>
</dbReference>
<dbReference type="PANTHER" id="PTHR30146">
    <property type="entry name" value="LACI-RELATED TRANSCRIPTIONAL REPRESSOR"/>
    <property type="match status" value="1"/>
</dbReference>
<evidence type="ECO:0000259" key="5">
    <source>
        <dbReference type="PROSITE" id="PS50932"/>
    </source>
</evidence>
<evidence type="ECO:0000313" key="7">
    <source>
        <dbReference type="Proteomes" id="UP000006762"/>
    </source>
</evidence>
<dbReference type="RefSeq" id="WP_009573293.1">
    <property type="nucleotide sequence ID" value="NZ_AMRK01000010.1"/>
</dbReference>
<dbReference type="Gene3D" id="3.40.50.2300">
    <property type="match status" value="2"/>
</dbReference>
<keyword evidence="2" id="KW-0805">Transcription regulation</keyword>
<comment type="caution">
    <text evidence="6">The sequence shown here is derived from an EMBL/GenBank/DDBJ whole genome shotgun (WGS) entry which is preliminary data.</text>
</comment>
<organism evidence="6 7">
    <name type="scientific">Celeribacter baekdonensis B30</name>
    <dbReference type="NCBI Taxonomy" id="1208323"/>
    <lineage>
        <taxon>Bacteria</taxon>
        <taxon>Pseudomonadati</taxon>
        <taxon>Pseudomonadota</taxon>
        <taxon>Alphaproteobacteria</taxon>
        <taxon>Rhodobacterales</taxon>
        <taxon>Roseobacteraceae</taxon>
        <taxon>Celeribacter</taxon>
    </lineage>
</organism>
<gene>
    <name evidence="6" type="ORF">B30_16538</name>
</gene>
<keyword evidence="7" id="KW-1185">Reference proteome</keyword>
<name>K2JVY5_9RHOB</name>
<keyword evidence="1" id="KW-0678">Repressor</keyword>
<sequence length="363" mass="39266">MSTIYDVAKAAGVSPKTVSRVLNGDAPVKAETAKIVRQVIAELGYAPSSAARAMRSNKSGLIGLITGAISVDTSQPDNSGLPDLFIVQGVQKAMESSGKTLLIADSGGRPDRVADLMRTFEQHRVEGIVYVADHHRRVTLPPVSMQTRLVLANCYDDRGTPCVLPHDRKGQQMLVADLISRGHRRIAYLTLKADMDATRLRTQGYRDALAAAEITFDPALVIVGGIGTTDHDAEVQVLWDAIDRVLALDVPPTVICFGNDQMAMRAYGILRSRGVSLPQDISVAGYDNYRMITQTLYPTLTSAELPYHAMGVRATQLLLRMIDDAADVPDAPVLVSGRVHLGQSVRTLPTPITKLTSIGRMTQ</sequence>
<reference evidence="6 7" key="1">
    <citation type="submission" date="2012-09" db="EMBL/GenBank/DDBJ databases">
        <title>Celeribacter baekdonensis B30 Genome Sequencing.</title>
        <authorList>
            <person name="Wang W."/>
        </authorList>
    </citation>
    <scope>NUCLEOTIDE SEQUENCE [LARGE SCALE GENOMIC DNA]</scope>
    <source>
        <strain evidence="6 7">B30</strain>
    </source>
</reference>
<dbReference type="EMBL" id="AMRK01000010">
    <property type="protein sequence ID" value="EKE69390.1"/>
    <property type="molecule type" value="Genomic_DNA"/>
</dbReference>
<dbReference type="OrthoDB" id="234496at2"/>
<dbReference type="AlphaFoldDB" id="K2JVY5"/>
<dbReference type="GO" id="GO:0000976">
    <property type="term" value="F:transcription cis-regulatory region binding"/>
    <property type="evidence" value="ECO:0007669"/>
    <property type="project" value="TreeGrafter"/>
</dbReference>
<dbReference type="CDD" id="cd06288">
    <property type="entry name" value="PBP1_sucrose_transcription_regulator"/>
    <property type="match status" value="1"/>
</dbReference>
<protein>
    <submittedName>
        <fullName evidence="6">Regulatory protein LacI</fullName>
    </submittedName>
</protein>
<dbReference type="PATRIC" id="fig|1208323.3.peg.3425"/>
<dbReference type="GO" id="GO:0003700">
    <property type="term" value="F:DNA-binding transcription factor activity"/>
    <property type="evidence" value="ECO:0007669"/>
    <property type="project" value="TreeGrafter"/>
</dbReference>
<evidence type="ECO:0000313" key="6">
    <source>
        <dbReference type="EMBL" id="EKE69390.1"/>
    </source>
</evidence>
<dbReference type="SUPFAM" id="SSF53822">
    <property type="entry name" value="Periplasmic binding protein-like I"/>
    <property type="match status" value="1"/>
</dbReference>
<dbReference type="PRINTS" id="PR00036">
    <property type="entry name" value="HTHLACI"/>
</dbReference>
<evidence type="ECO:0000256" key="1">
    <source>
        <dbReference type="ARBA" id="ARBA00022491"/>
    </source>
</evidence>
<evidence type="ECO:0000256" key="2">
    <source>
        <dbReference type="ARBA" id="ARBA00023015"/>
    </source>
</evidence>
<dbReference type="InterPro" id="IPR046335">
    <property type="entry name" value="LacI/GalR-like_sensor"/>
</dbReference>
<keyword evidence="3" id="KW-0238">DNA-binding</keyword>
<dbReference type="Proteomes" id="UP000006762">
    <property type="component" value="Unassembled WGS sequence"/>
</dbReference>
<dbReference type="Pfam" id="PF13377">
    <property type="entry name" value="Peripla_BP_3"/>
    <property type="match status" value="1"/>
</dbReference>
<dbReference type="PANTHER" id="PTHR30146:SF148">
    <property type="entry name" value="HTH-TYPE TRANSCRIPTIONAL REPRESSOR PURR-RELATED"/>
    <property type="match status" value="1"/>
</dbReference>